<dbReference type="AlphaFoldDB" id="A0A8S1QXA0"/>
<evidence type="ECO:0008006" key="4">
    <source>
        <dbReference type="Google" id="ProtNLM"/>
    </source>
</evidence>
<protein>
    <recommendedName>
        <fullName evidence="4">Transmembrane protein</fullName>
    </recommendedName>
</protein>
<evidence type="ECO:0000313" key="2">
    <source>
        <dbReference type="EMBL" id="CAD8120089.1"/>
    </source>
</evidence>
<keyword evidence="3" id="KW-1185">Reference proteome</keyword>
<dbReference type="EMBL" id="CAJJDM010000422">
    <property type="protein sequence ID" value="CAD8120089.1"/>
    <property type="molecule type" value="Genomic_DNA"/>
</dbReference>
<proteinExistence type="predicted"/>
<organism evidence="2 3">
    <name type="scientific">Paramecium primaurelia</name>
    <dbReference type="NCBI Taxonomy" id="5886"/>
    <lineage>
        <taxon>Eukaryota</taxon>
        <taxon>Sar</taxon>
        <taxon>Alveolata</taxon>
        <taxon>Ciliophora</taxon>
        <taxon>Intramacronucleata</taxon>
        <taxon>Oligohymenophorea</taxon>
        <taxon>Peniculida</taxon>
        <taxon>Parameciidae</taxon>
        <taxon>Paramecium</taxon>
    </lineage>
</organism>
<accession>A0A8S1QXA0</accession>
<sequence>MDQIFIIILLYWGHFNTISFLIIIEKFSNTTEIQSKIFSKFLIVHQMMKSIKIQKTQKILDCQFYSKFNSLLFLFFSSNYKESFDSPYQKIENIDLTSLYLKVGKYIKIYFQYSQSYLECNSFYFFLDKCIMRDLNTKRQLIDSVLYFQDATTLAKIQLHMDTNKKVCFTIYQTIMDVVAKLGGLFTTIKALLNFLLQPILSILR</sequence>
<evidence type="ECO:0000313" key="3">
    <source>
        <dbReference type="Proteomes" id="UP000688137"/>
    </source>
</evidence>
<comment type="caution">
    <text evidence="2">The sequence shown here is derived from an EMBL/GenBank/DDBJ whole genome shotgun (WGS) entry which is preliminary data.</text>
</comment>
<gene>
    <name evidence="2" type="ORF">PPRIM_AZ9-3.1.T4130001</name>
</gene>
<reference evidence="2" key="1">
    <citation type="submission" date="2021-01" db="EMBL/GenBank/DDBJ databases">
        <authorList>
            <consortium name="Genoscope - CEA"/>
            <person name="William W."/>
        </authorList>
    </citation>
    <scope>NUCLEOTIDE SEQUENCE</scope>
</reference>
<keyword evidence="1" id="KW-0812">Transmembrane</keyword>
<keyword evidence="1" id="KW-1133">Transmembrane helix</keyword>
<dbReference type="Proteomes" id="UP000688137">
    <property type="component" value="Unassembled WGS sequence"/>
</dbReference>
<feature type="transmembrane region" description="Helical" evidence="1">
    <location>
        <begin position="6"/>
        <end position="24"/>
    </location>
</feature>
<name>A0A8S1QXA0_PARPR</name>
<evidence type="ECO:0000256" key="1">
    <source>
        <dbReference type="SAM" id="Phobius"/>
    </source>
</evidence>
<keyword evidence="1" id="KW-0472">Membrane</keyword>